<dbReference type="Pfam" id="PF03816">
    <property type="entry name" value="LytR_cpsA_psr"/>
    <property type="match status" value="1"/>
</dbReference>
<evidence type="ECO:0000313" key="4">
    <source>
        <dbReference type="EMBL" id="OTP09495.1"/>
    </source>
</evidence>
<proteinExistence type="inferred from homology"/>
<feature type="region of interest" description="Disordered" evidence="2">
    <location>
        <begin position="327"/>
        <end position="414"/>
    </location>
</feature>
<evidence type="ECO:0000259" key="3">
    <source>
        <dbReference type="Pfam" id="PF03816"/>
    </source>
</evidence>
<evidence type="ECO:0000256" key="2">
    <source>
        <dbReference type="SAM" id="MobiDB-lite"/>
    </source>
</evidence>
<dbReference type="PANTHER" id="PTHR33392:SF6">
    <property type="entry name" value="POLYISOPRENYL-TEICHOIC ACID--PEPTIDOGLYCAN TEICHOIC ACID TRANSFERASE TAGU"/>
    <property type="match status" value="1"/>
</dbReference>
<dbReference type="NCBIfam" id="TIGR00350">
    <property type="entry name" value="lytR_cpsA_psr"/>
    <property type="match status" value="1"/>
</dbReference>
<organism evidence="4 5">
    <name type="scientific">Candidatus Enterococcus wittei</name>
    <dbReference type="NCBI Taxonomy" id="1987383"/>
    <lineage>
        <taxon>Bacteria</taxon>
        <taxon>Bacillati</taxon>
        <taxon>Bacillota</taxon>
        <taxon>Bacilli</taxon>
        <taxon>Lactobacillales</taxon>
        <taxon>Enterococcaceae</taxon>
        <taxon>Enterococcus</taxon>
    </lineage>
</organism>
<feature type="domain" description="Cell envelope-related transcriptional attenuator" evidence="3">
    <location>
        <begin position="82"/>
        <end position="225"/>
    </location>
</feature>
<comment type="similarity">
    <text evidence="1">Belongs to the LytR/CpsA/Psr (LCP) family.</text>
</comment>
<feature type="compositionally biased region" description="Polar residues" evidence="2">
    <location>
        <begin position="349"/>
        <end position="414"/>
    </location>
</feature>
<keyword evidence="5" id="KW-1185">Reference proteome</keyword>
<name>A0A242JW01_9ENTE</name>
<dbReference type="InterPro" id="IPR050922">
    <property type="entry name" value="LytR/CpsA/Psr_CW_biosynth"/>
</dbReference>
<comment type="caution">
    <text evidence="4">The sequence shown here is derived from an EMBL/GenBank/DDBJ whole genome shotgun (WGS) entry which is preliminary data.</text>
</comment>
<dbReference type="AlphaFoldDB" id="A0A242JW01"/>
<dbReference type="InterPro" id="IPR004474">
    <property type="entry name" value="LytR_CpsA_psr"/>
</dbReference>
<sequence length="414" mass="46322">MKRWQKVILTLLGVIVIIIGGLSAYGIKFMGEASKTVDQISKKTNRVSSKRSDKVSIDDQEPFSVLLLGLDTGGLGRTEQGRSDTMMVVTVNPKQKKSTIISLDRDIYTNIVGYGTIDKLNHAYAFGGVEMAMDSIEQLLDIPIDHYVTINLDGMEDLINAVDGIDIDNKIDFTLDGVHVPVGKQTVNGEKGLAYARMRHEDPEGDIGRQARQREVVTKIVNKVLSLDGVSNYKKILNAVGNNVTTDLDWDDMLDIATNYTAAFETIKQDQLKGKDTTINDIYYQILGENDLLSIQNKLKKQLEIKPSKTLPNLENDNAYMMFYDDSKNGEEASNDSSSNEQSSYSQNTYDQYQNGSQLQGGYEQQTPDDSLYNNDQYDNSQYGYSNQTNNYDDSYNGQENYDQGNDYGTVNGY</sequence>
<gene>
    <name evidence="4" type="ORF">A5844_002273</name>
</gene>
<dbReference type="PANTHER" id="PTHR33392">
    <property type="entry name" value="POLYISOPRENYL-TEICHOIC ACID--PEPTIDOGLYCAN TEICHOIC ACID TRANSFERASE TAGU"/>
    <property type="match status" value="1"/>
</dbReference>
<dbReference type="STRING" id="1987383.A5844_002273"/>
<evidence type="ECO:0000256" key="1">
    <source>
        <dbReference type="ARBA" id="ARBA00006068"/>
    </source>
</evidence>
<dbReference type="Gene3D" id="3.40.630.190">
    <property type="entry name" value="LCP protein"/>
    <property type="match status" value="1"/>
</dbReference>
<dbReference type="EMBL" id="NGMO01000004">
    <property type="protein sequence ID" value="OTP09495.1"/>
    <property type="molecule type" value="Genomic_DNA"/>
</dbReference>
<feature type="compositionally biased region" description="Low complexity" evidence="2">
    <location>
        <begin position="335"/>
        <end position="348"/>
    </location>
</feature>
<protein>
    <submittedName>
        <fullName evidence="4">Transcriptional regulator</fullName>
    </submittedName>
</protein>
<reference evidence="4 5" key="1">
    <citation type="submission" date="2017-05" db="EMBL/GenBank/DDBJ databases">
        <title>The Genome Sequence of Enterococcus sp. 10A9_DIV0425.</title>
        <authorList>
            <consortium name="The Broad Institute Genomics Platform"/>
            <consortium name="The Broad Institute Genomic Center for Infectious Diseases"/>
            <person name="Earl A."/>
            <person name="Manson A."/>
            <person name="Schwartman J."/>
            <person name="Gilmore M."/>
            <person name="Abouelleil A."/>
            <person name="Cao P."/>
            <person name="Chapman S."/>
            <person name="Cusick C."/>
            <person name="Shea T."/>
            <person name="Young S."/>
            <person name="Neafsey D."/>
            <person name="Nusbaum C."/>
            <person name="Birren B."/>
        </authorList>
    </citation>
    <scope>NUCLEOTIDE SEQUENCE [LARGE SCALE GENOMIC DNA]</scope>
    <source>
        <strain evidence="4 5">10A9_DIV0425</strain>
    </source>
</reference>
<dbReference type="RefSeq" id="WP_086285327.1">
    <property type="nucleotide sequence ID" value="NZ_NGMO01000004.1"/>
</dbReference>
<dbReference type="Proteomes" id="UP000194933">
    <property type="component" value="Unassembled WGS sequence"/>
</dbReference>
<accession>A0A242JW01</accession>
<evidence type="ECO:0000313" key="5">
    <source>
        <dbReference type="Proteomes" id="UP000194933"/>
    </source>
</evidence>